<organism evidence="1 2">
    <name type="scientific">Pontixanthobacter gangjinensis</name>
    <dbReference type="NCBI Taxonomy" id="1028742"/>
    <lineage>
        <taxon>Bacteria</taxon>
        <taxon>Pseudomonadati</taxon>
        <taxon>Pseudomonadota</taxon>
        <taxon>Alphaproteobacteria</taxon>
        <taxon>Sphingomonadales</taxon>
        <taxon>Erythrobacteraceae</taxon>
        <taxon>Pontixanthobacter</taxon>
    </lineage>
</organism>
<protein>
    <submittedName>
        <fullName evidence="1">Uncharacterized protein</fullName>
    </submittedName>
</protein>
<evidence type="ECO:0000313" key="2">
    <source>
        <dbReference type="Proteomes" id="UP000468943"/>
    </source>
</evidence>
<accession>A0A6I4SIW6</accession>
<dbReference type="AlphaFoldDB" id="A0A6I4SIW6"/>
<dbReference type="EMBL" id="WTYS01000001">
    <property type="protein sequence ID" value="MXO55565.1"/>
    <property type="molecule type" value="Genomic_DNA"/>
</dbReference>
<proteinExistence type="predicted"/>
<evidence type="ECO:0000313" key="1">
    <source>
        <dbReference type="EMBL" id="MXO55565.1"/>
    </source>
</evidence>
<name>A0A6I4SIW6_9SPHN</name>
<comment type="caution">
    <text evidence="1">The sequence shown here is derived from an EMBL/GenBank/DDBJ whole genome shotgun (WGS) entry which is preliminary data.</text>
</comment>
<dbReference type="OrthoDB" id="7407842at2"/>
<gene>
    <name evidence="1" type="ORF">GRI36_01585</name>
</gene>
<sequence>MITIHWERAGIALPQMPRATGRFTDLMAKAIARRGGATAWLYTHENGEAKGGHCHLLAHVPADRAKAMPAMQKRWLRSISGRPYRARVILSRPIGGRLGLEKTNPDLHAANLAEALAYLIKGANEAAAQQFGLKRLEAGGLVIGKRCGTSQNIAAKARLGAAVMK</sequence>
<dbReference type="Proteomes" id="UP000468943">
    <property type="component" value="Unassembled WGS sequence"/>
</dbReference>
<reference evidence="1 2" key="1">
    <citation type="submission" date="2019-12" db="EMBL/GenBank/DDBJ databases">
        <title>Genomic-based taxomic classification of the family Erythrobacteraceae.</title>
        <authorList>
            <person name="Xu L."/>
        </authorList>
    </citation>
    <scope>NUCLEOTIDE SEQUENCE [LARGE SCALE GENOMIC DNA]</scope>
    <source>
        <strain evidence="1 2">JCM 17802</strain>
    </source>
</reference>
<keyword evidence="2" id="KW-1185">Reference proteome</keyword>
<dbReference type="RefSeq" id="WP_160596874.1">
    <property type="nucleotide sequence ID" value="NZ_WTYS01000001.1"/>
</dbReference>